<dbReference type="Proteomes" id="UP000494117">
    <property type="component" value="Unassembled WGS sequence"/>
</dbReference>
<reference evidence="2 3" key="1">
    <citation type="submission" date="2020-04" db="EMBL/GenBank/DDBJ databases">
        <authorList>
            <person name="De Canck E."/>
        </authorList>
    </citation>
    <scope>NUCLEOTIDE SEQUENCE [LARGE SCALE GENOMIC DNA]</scope>
    <source>
        <strain evidence="2 3">LMG 26858</strain>
    </source>
</reference>
<keyword evidence="3" id="KW-1185">Reference proteome</keyword>
<organism evidence="2 3">
    <name type="scientific">Achromobacter anxifer</name>
    <dbReference type="NCBI Taxonomy" id="1287737"/>
    <lineage>
        <taxon>Bacteria</taxon>
        <taxon>Pseudomonadati</taxon>
        <taxon>Pseudomonadota</taxon>
        <taxon>Betaproteobacteria</taxon>
        <taxon>Burkholderiales</taxon>
        <taxon>Alcaligenaceae</taxon>
        <taxon>Achromobacter</taxon>
    </lineage>
</organism>
<evidence type="ECO:0000256" key="1">
    <source>
        <dbReference type="SAM" id="MobiDB-lite"/>
    </source>
</evidence>
<name>A0A6S7EZ06_9BURK</name>
<protein>
    <submittedName>
        <fullName evidence="2">Uncharacterized protein</fullName>
    </submittedName>
</protein>
<feature type="region of interest" description="Disordered" evidence="1">
    <location>
        <begin position="559"/>
        <end position="597"/>
    </location>
</feature>
<accession>A0A6S7EZ06</accession>
<evidence type="ECO:0000313" key="2">
    <source>
        <dbReference type="EMBL" id="CAB3928394.1"/>
    </source>
</evidence>
<dbReference type="AlphaFoldDB" id="A0A6S7EZ06"/>
<feature type="region of interest" description="Disordered" evidence="1">
    <location>
        <begin position="512"/>
        <end position="536"/>
    </location>
</feature>
<proteinExistence type="predicted"/>
<feature type="compositionally biased region" description="Low complexity" evidence="1">
    <location>
        <begin position="512"/>
        <end position="522"/>
    </location>
</feature>
<evidence type="ECO:0000313" key="3">
    <source>
        <dbReference type="Proteomes" id="UP000494117"/>
    </source>
</evidence>
<feature type="compositionally biased region" description="Low complexity" evidence="1">
    <location>
        <begin position="571"/>
        <end position="583"/>
    </location>
</feature>
<gene>
    <name evidence="2" type="ORF">LMG26858_06217</name>
</gene>
<dbReference type="EMBL" id="CADILG010000104">
    <property type="protein sequence ID" value="CAB3928394.1"/>
    <property type="molecule type" value="Genomic_DNA"/>
</dbReference>
<sequence length="627" mass="64673">MLFEGRGGGFQRLLVVAGELGVGLFLARLRLGPGLGNARGRRFQAGRHVFQQPRLSLGLGGDVACGLGQRVAGRLLAGHGVGAGLLPFLAQRGGHGGQRAGPGGQAFLVARSQRGLQLRMRLAKRLQQGGGMLFKRGGRGGQGLAIVVGQLGAGLFLAGEGVGPLLRDAAGGRFHAGRHAFQQLGLHFGLGGDVAHGLGQGGADGVLAFGGLRARLFPFLAQRGAHGAQGLGPGRQALLVARSQFGLQGGVRLVQGAQQRGRMLFEAGRGGRQGLQIVASQFFAGLLLARQRLGPGLRHAARRLLQARGHAVQQRGRALLEGLGEVVQRGAQILGQGFTGALLSGQGLVPDAGDIAGGGLETRGQAFQLALHGLRHGVLERGGFARQAGHRRFHHRLQRGAGGARALRHAFLHGLLHDGREAGIGGFGLALEGILAGHVAVAQGLVLARHVAHHGLQLVDQGGHGLGLALHDFGLALQQLEGFLALVALRIHAQRGRGLAVQQLRGAHAFAAAQRGQQAQHGGARHAGDGGAEGEAQALDRRGQRGADGGQVGGAFERQAGAAQRHHHAQEGAQHAQQHQQADQVRRQRRSGQAGALALDAQARGVAQALGQLVQPGGQVAGRFGQG</sequence>